<dbReference type="SUPFAM" id="SSF53067">
    <property type="entry name" value="Actin-like ATPase domain"/>
    <property type="match status" value="1"/>
</dbReference>
<protein>
    <submittedName>
        <fullName evidence="2">tRNA (Adenosine(37)-N6)-threonylcarbamoyltransferase complex dimerization subunit type 1 TsaB</fullName>
    </submittedName>
</protein>
<dbReference type="GO" id="GO:0002949">
    <property type="term" value="P:tRNA threonylcarbamoyladenosine modification"/>
    <property type="evidence" value="ECO:0007669"/>
    <property type="project" value="InterPro"/>
</dbReference>
<dbReference type="InterPro" id="IPR022496">
    <property type="entry name" value="T6A_TsaB"/>
</dbReference>
<dbReference type="EMBL" id="DVJO01000102">
    <property type="protein sequence ID" value="HIS82904.1"/>
    <property type="molecule type" value="Genomic_DNA"/>
</dbReference>
<evidence type="ECO:0000313" key="2">
    <source>
        <dbReference type="EMBL" id="HIS82904.1"/>
    </source>
</evidence>
<dbReference type="Gene3D" id="3.30.420.200">
    <property type="match status" value="1"/>
</dbReference>
<accession>A0A9D1FVJ2</accession>
<dbReference type="Proteomes" id="UP000824139">
    <property type="component" value="Unassembled WGS sequence"/>
</dbReference>
<name>A0A9D1FVJ2_9BACT</name>
<reference evidence="2" key="1">
    <citation type="submission" date="2020-10" db="EMBL/GenBank/DDBJ databases">
        <authorList>
            <person name="Gilroy R."/>
        </authorList>
    </citation>
    <scope>NUCLEOTIDE SEQUENCE</scope>
    <source>
        <strain evidence="2">CHK152-2994</strain>
    </source>
</reference>
<dbReference type="GO" id="GO:0005829">
    <property type="term" value="C:cytosol"/>
    <property type="evidence" value="ECO:0007669"/>
    <property type="project" value="TreeGrafter"/>
</dbReference>
<comment type="caution">
    <text evidence="2">The sequence shown here is derived from an EMBL/GenBank/DDBJ whole genome shotgun (WGS) entry which is preliminary data.</text>
</comment>
<evidence type="ECO:0000259" key="1">
    <source>
        <dbReference type="Pfam" id="PF00814"/>
    </source>
</evidence>
<dbReference type="AlphaFoldDB" id="A0A9D1FVJ2"/>
<dbReference type="InterPro" id="IPR000905">
    <property type="entry name" value="Gcp-like_dom"/>
</dbReference>
<gene>
    <name evidence="2" type="primary">tsaB</name>
    <name evidence="2" type="ORF">IAD41_04785</name>
</gene>
<dbReference type="NCBIfam" id="TIGR03725">
    <property type="entry name" value="T6A_YeaZ"/>
    <property type="match status" value="1"/>
</dbReference>
<feature type="domain" description="Gcp-like" evidence="1">
    <location>
        <begin position="37"/>
        <end position="137"/>
    </location>
</feature>
<sequence>MNKNYTLCFDTCLEKMYLTLALNNEILASEVIENHDSKYHSAFLISTISNILAKSNIKPADLSLIGINIGPGSFTGIRACTTAARVMAQQLNIRAAGVSSLEILTEAFKNRQNPSKPVLTALDARKNKAYLYMENVIKGAVEIDKVKELAQSGNYEILTDAKLEPVLGGTVYQTLNLPIGETLCELILKKAETSDCDWRKLKPLYIQPPPMG</sequence>
<organism evidence="2 3">
    <name type="scientific">Candidatus Scatenecus faecavium</name>
    <dbReference type="NCBI Taxonomy" id="2840915"/>
    <lineage>
        <taxon>Bacteria</taxon>
        <taxon>Candidatus Scatenecus</taxon>
    </lineage>
</organism>
<reference evidence="2" key="2">
    <citation type="journal article" date="2021" name="PeerJ">
        <title>Extensive microbial diversity within the chicken gut microbiome revealed by metagenomics and culture.</title>
        <authorList>
            <person name="Gilroy R."/>
            <person name="Ravi A."/>
            <person name="Getino M."/>
            <person name="Pursley I."/>
            <person name="Horton D.L."/>
            <person name="Alikhan N.F."/>
            <person name="Baker D."/>
            <person name="Gharbi K."/>
            <person name="Hall N."/>
            <person name="Watson M."/>
            <person name="Adriaenssens E.M."/>
            <person name="Foster-Nyarko E."/>
            <person name="Jarju S."/>
            <person name="Secka A."/>
            <person name="Antonio M."/>
            <person name="Oren A."/>
            <person name="Chaudhuri R.R."/>
            <person name="La Ragione R."/>
            <person name="Hildebrand F."/>
            <person name="Pallen M.J."/>
        </authorList>
    </citation>
    <scope>NUCLEOTIDE SEQUENCE</scope>
    <source>
        <strain evidence="2">CHK152-2994</strain>
    </source>
</reference>
<proteinExistence type="predicted"/>
<dbReference type="PANTHER" id="PTHR11735:SF11">
    <property type="entry name" value="TRNA THREONYLCARBAMOYLADENOSINE BIOSYNTHESIS PROTEIN TSAB"/>
    <property type="match status" value="1"/>
</dbReference>
<dbReference type="Gene3D" id="3.30.420.40">
    <property type="match status" value="1"/>
</dbReference>
<dbReference type="PANTHER" id="PTHR11735">
    <property type="entry name" value="TRNA N6-ADENOSINE THREONYLCARBAMOYLTRANSFERASE"/>
    <property type="match status" value="1"/>
</dbReference>
<evidence type="ECO:0000313" key="3">
    <source>
        <dbReference type="Proteomes" id="UP000824139"/>
    </source>
</evidence>
<dbReference type="InterPro" id="IPR043129">
    <property type="entry name" value="ATPase_NBD"/>
</dbReference>
<dbReference type="Pfam" id="PF00814">
    <property type="entry name" value="TsaD"/>
    <property type="match status" value="1"/>
</dbReference>